<dbReference type="Proteomes" id="UP000000689">
    <property type="component" value="Chromosome 2"/>
</dbReference>
<accession>G0W780</accession>
<dbReference type="GeneID" id="11497798"/>
<dbReference type="EMBL" id="HE580268">
    <property type="protein sequence ID" value="CCD23641.1"/>
    <property type="molecule type" value="Genomic_DNA"/>
</dbReference>
<dbReference type="HOGENOM" id="CLU_051886_0_0_1"/>
<proteinExistence type="predicted"/>
<organism evidence="2 3">
    <name type="scientific">Naumovozyma dairenensis (strain ATCC 10597 / BCRC 20456 / CBS 421 / NBRC 0211 / NRRL Y-12639)</name>
    <name type="common">Saccharomyces dairenensis</name>
    <dbReference type="NCBI Taxonomy" id="1071378"/>
    <lineage>
        <taxon>Eukaryota</taxon>
        <taxon>Fungi</taxon>
        <taxon>Dikarya</taxon>
        <taxon>Ascomycota</taxon>
        <taxon>Saccharomycotina</taxon>
        <taxon>Saccharomycetes</taxon>
        <taxon>Saccharomycetales</taxon>
        <taxon>Saccharomycetaceae</taxon>
        <taxon>Naumovozyma</taxon>
    </lineage>
</organism>
<keyword evidence="3" id="KW-1185">Reference proteome</keyword>
<sequence>MDKKTTQSKIQQDNTSSDSSLDELLEDDEDDEDETEEDDFILSKIIKQKPLKDVFQDNDDDDDDDDNERKKRKRINPLGYLNNKSKFIPIKQFDLGKNYDTKIVSSMEKLNELIDLANNSPIKSSVVDLAFDKSKKTYEERLKLVGTRINDSLIDMILKEHISFKYKDWHFIDTNYDPMIISEIFDDDELTFFNLNKLKIAEMIKLKIPNLNEFMIKCGCNMTKLNSLRISSTLSENNVIETFNQYDNFVEICPMEDIMKFLCYYDDDPNFIKIFICFILDRKVYETLFLDSICCTNIYQNVILKRTPQQKAEIGVDTSEIIRESNDENENNSDEIQMNKGNFIKIYFEVVDRENYLLHYRLIRLIPELQKDIINHLFENTVKNGNGGDDNIRIVEEFNNLFDNKQYHKLLYYILLIYGSDLMPFGHNKTTEYFKDCIYDMTVEGNNEVELSILKGILNIFYKITDKIVDVNDANFIRFRQYSE</sequence>
<dbReference type="AlphaFoldDB" id="G0W780"/>
<evidence type="ECO:0000256" key="1">
    <source>
        <dbReference type="SAM" id="MobiDB-lite"/>
    </source>
</evidence>
<evidence type="ECO:0000313" key="3">
    <source>
        <dbReference type="Proteomes" id="UP000000689"/>
    </source>
</evidence>
<dbReference type="InterPro" id="IPR014803">
    <property type="entry name" value="DNA_repair_Nse5/Nse6"/>
</dbReference>
<dbReference type="RefSeq" id="XP_003668884.1">
    <property type="nucleotide sequence ID" value="XM_003668836.1"/>
</dbReference>
<dbReference type="KEGG" id="ndi:NDAI_0B06090"/>
<gene>
    <name evidence="2" type="primary">NDAI0B06090</name>
    <name evidence="2" type="ordered locus">NDAI_0B06090</name>
</gene>
<dbReference type="Pfam" id="PF08691">
    <property type="entry name" value="Nse5"/>
    <property type="match status" value="2"/>
</dbReference>
<dbReference type="OrthoDB" id="4066051at2759"/>
<feature type="region of interest" description="Disordered" evidence="1">
    <location>
        <begin position="1"/>
        <end position="40"/>
    </location>
</feature>
<feature type="region of interest" description="Disordered" evidence="1">
    <location>
        <begin position="54"/>
        <end position="75"/>
    </location>
</feature>
<name>G0W780_NAUDC</name>
<dbReference type="STRING" id="1071378.G0W780"/>
<dbReference type="OMA" id="TEYFKDC"/>
<reference evidence="2 3" key="1">
    <citation type="journal article" date="2011" name="Proc. Natl. Acad. Sci. U.S.A.">
        <title>Evolutionary erosion of yeast sex chromosomes by mating-type switching accidents.</title>
        <authorList>
            <person name="Gordon J.L."/>
            <person name="Armisen D."/>
            <person name="Proux-Wera E."/>
            <person name="Oheigeartaigh S.S."/>
            <person name="Byrne K.P."/>
            <person name="Wolfe K.H."/>
        </authorList>
    </citation>
    <scope>NUCLEOTIDE SEQUENCE [LARGE SCALE GENOMIC DNA]</scope>
    <source>
        <strain evidence="3">ATCC 10597 / BCRC 20456 / CBS 421 / NBRC 0211 / NRRL Y-12639</strain>
    </source>
</reference>
<dbReference type="eggNOG" id="KOG4599">
    <property type="taxonomic scope" value="Eukaryota"/>
</dbReference>
<evidence type="ECO:0000313" key="2">
    <source>
        <dbReference type="EMBL" id="CCD23641.1"/>
    </source>
</evidence>
<protein>
    <submittedName>
        <fullName evidence="2">Uncharacterized protein</fullName>
    </submittedName>
</protein>
<feature type="compositionally biased region" description="Acidic residues" evidence="1">
    <location>
        <begin position="56"/>
        <end position="66"/>
    </location>
</feature>
<feature type="compositionally biased region" description="Acidic residues" evidence="1">
    <location>
        <begin position="20"/>
        <end position="40"/>
    </location>
</feature>